<evidence type="ECO:0000313" key="1">
    <source>
        <dbReference type="EMBL" id="JAD91657.1"/>
    </source>
</evidence>
<dbReference type="EMBL" id="GBRH01206238">
    <property type="protein sequence ID" value="JAD91657.1"/>
    <property type="molecule type" value="Transcribed_RNA"/>
</dbReference>
<protein>
    <submittedName>
        <fullName evidence="1">Uncharacterized protein</fullName>
    </submittedName>
</protein>
<organism evidence="1">
    <name type="scientific">Arundo donax</name>
    <name type="common">Giant reed</name>
    <name type="synonym">Donax arundinaceus</name>
    <dbReference type="NCBI Taxonomy" id="35708"/>
    <lineage>
        <taxon>Eukaryota</taxon>
        <taxon>Viridiplantae</taxon>
        <taxon>Streptophyta</taxon>
        <taxon>Embryophyta</taxon>
        <taxon>Tracheophyta</taxon>
        <taxon>Spermatophyta</taxon>
        <taxon>Magnoliopsida</taxon>
        <taxon>Liliopsida</taxon>
        <taxon>Poales</taxon>
        <taxon>Poaceae</taxon>
        <taxon>PACMAD clade</taxon>
        <taxon>Arundinoideae</taxon>
        <taxon>Arundineae</taxon>
        <taxon>Arundo</taxon>
    </lineage>
</organism>
<dbReference type="AlphaFoldDB" id="A0A0A9E6S8"/>
<accession>A0A0A9E6S8</accession>
<name>A0A0A9E6S8_ARUDO</name>
<reference evidence="1" key="2">
    <citation type="journal article" date="2015" name="Data Brief">
        <title>Shoot transcriptome of the giant reed, Arundo donax.</title>
        <authorList>
            <person name="Barrero R.A."/>
            <person name="Guerrero F.D."/>
            <person name="Moolhuijzen P."/>
            <person name="Goolsby J.A."/>
            <person name="Tidwell J."/>
            <person name="Bellgard S.E."/>
            <person name="Bellgard M.I."/>
        </authorList>
    </citation>
    <scope>NUCLEOTIDE SEQUENCE</scope>
    <source>
        <tissue evidence="1">Shoot tissue taken approximately 20 cm above the soil surface</tissue>
    </source>
</reference>
<reference evidence="1" key="1">
    <citation type="submission" date="2014-09" db="EMBL/GenBank/DDBJ databases">
        <authorList>
            <person name="Magalhaes I.L.F."/>
            <person name="Oliveira U."/>
            <person name="Santos F.R."/>
            <person name="Vidigal T.H.D.A."/>
            <person name="Brescovit A.D."/>
            <person name="Santos A.J."/>
        </authorList>
    </citation>
    <scope>NUCLEOTIDE SEQUENCE</scope>
    <source>
        <tissue evidence="1">Shoot tissue taken approximately 20 cm above the soil surface</tissue>
    </source>
</reference>
<proteinExistence type="predicted"/>
<sequence>MDDAKLTVQVIKTYQNRLAYLPHPIQPNAFVPVVLHQLKQAIAQELKDEADMLPIRPRVLEVIYQLNDAFAI</sequence>